<reference evidence="1" key="1">
    <citation type="submission" date="2019-11" db="UniProtKB">
        <authorList>
            <consortium name="WormBaseParasite"/>
        </authorList>
    </citation>
    <scope>IDENTIFICATION</scope>
</reference>
<dbReference type="WBParaSite" id="MCU_003092-RA">
    <property type="protein sequence ID" value="MCU_003092-RA"/>
    <property type="gene ID" value="MCU_003092"/>
</dbReference>
<organism evidence="1">
    <name type="scientific">Mesocestoides corti</name>
    <name type="common">Flatworm</name>
    <dbReference type="NCBI Taxonomy" id="53468"/>
    <lineage>
        <taxon>Eukaryota</taxon>
        <taxon>Metazoa</taxon>
        <taxon>Spiralia</taxon>
        <taxon>Lophotrochozoa</taxon>
        <taxon>Platyhelminthes</taxon>
        <taxon>Cestoda</taxon>
        <taxon>Eucestoda</taxon>
        <taxon>Cyclophyllidea</taxon>
        <taxon>Mesocestoididae</taxon>
        <taxon>Mesocestoides</taxon>
    </lineage>
</organism>
<name>A0A5K3EW83_MESCO</name>
<dbReference type="AlphaFoldDB" id="A0A5K3EW83"/>
<proteinExistence type="predicted"/>
<evidence type="ECO:0000313" key="1">
    <source>
        <dbReference type="WBParaSite" id="MCU_003092-RA"/>
    </source>
</evidence>
<accession>A0A5K3EW83</accession>
<sequence>PVAPPPTQGSPFRSLSTTARNLNSSFIHTDIYLGLSQHLGLGVSACTNIHPQTPQRHNGTNVVEL</sequence>
<protein>
    <submittedName>
        <fullName evidence="1">Ovule protein</fullName>
    </submittedName>
</protein>